<evidence type="ECO:0000256" key="1">
    <source>
        <dbReference type="ARBA" id="ARBA00007734"/>
    </source>
</evidence>
<dbReference type="Gene3D" id="3.10.350.10">
    <property type="entry name" value="LysM domain"/>
    <property type="match status" value="2"/>
</dbReference>
<protein>
    <submittedName>
        <fullName evidence="4">LysM peptidoglycan-binding domain-containing protein</fullName>
    </submittedName>
</protein>
<dbReference type="KEGG" id="halc:EY643_10030"/>
<dbReference type="InterPro" id="IPR008258">
    <property type="entry name" value="Transglycosylase_SLT_dom_1"/>
</dbReference>
<dbReference type="PROSITE" id="PS51782">
    <property type="entry name" value="LYSM"/>
    <property type="match status" value="2"/>
</dbReference>
<feature type="region of interest" description="Disordered" evidence="2">
    <location>
        <begin position="21"/>
        <end position="51"/>
    </location>
</feature>
<organism evidence="4 5">
    <name type="scientific">Halioglobus maricola</name>
    <dbReference type="NCBI Taxonomy" id="2601894"/>
    <lineage>
        <taxon>Bacteria</taxon>
        <taxon>Pseudomonadati</taxon>
        <taxon>Pseudomonadota</taxon>
        <taxon>Gammaproteobacteria</taxon>
        <taxon>Cellvibrionales</taxon>
        <taxon>Halieaceae</taxon>
        <taxon>Halioglobus</taxon>
    </lineage>
</organism>
<sequence>MLRRIFAAISIVASVAACQSLPDQPRSTSDRETYTEPSPKEMFGSDQAIAETNPPKDLWERIRRQMTWQKIHNQQVGQARDHYLRQPNYLPVVSERASLYLHYIVEEVEKRDIPIELALLPLVESTLNPFAVSSESAAGLWQIMPATGRWLGLYSDWWYDGRRDLRASTDTALDYLESLHKEFDEDWMLALAAYNAGKGRVGRARRANEKQGLPTDYWSLKLPRETRHYVPRLLALTQIVAFPEAFDVEIPPVANAPAFEIGNTGGQIELARAASLAGIDLNMVQALNPGQLRWATSPETAPELLLPLGSAAAFHAGVAQLTDADRVRWEHYRIESGDNLIRIARKFDTEVELLRQVNDIRGSMIRAGDTLMIPQGSDWATSLAMADRSNDEPTRRGYRVRRGDSLYRIAGRFKISVHDIIAWNSLDPNAYLQPGQRLTLYVSGG</sequence>
<dbReference type="Pfam" id="PF01464">
    <property type="entry name" value="SLT"/>
    <property type="match status" value="1"/>
</dbReference>
<dbReference type="InterPro" id="IPR000189">
    <property type="entry name" value="Transglyc_AS"/>
</dbReference>
<dbReference type="Pfam" id="PF01476">
    <property type="entry name" value="LysM"/>
    <property type="match status" value="2"/>
</dbReference>
<dbReference type="PROSITE" id="PS51257">
    <property type="entry name" value="PROKAR_LIPOPROTEIN"/>
    <property type="match status" value="1"/>
</dbReference>
<dbReference type="CDD" id="cd16894">
    <property type="entry name" value="MltD-like"/>
    <property type="match status" value="1"/>
</dbReference>
<evidence type="ECO:0000259" key="3">
    <source>
        <dbReference type="PROSITE" id="PS51782"/>
    </source>
</evidence>
<dbReference type="EMBL" id="CP036422">
    <property type="protein sequence ID" value="QFU75973.1"/>
    <property type="molecule type" value="Genomic_DNA"/>
</dbReference>
<proteinExistence type="inferred from homology"/>
<dbReference type="GO" id="GO:0000270">
    <property type="term" value="P:peptidoglycan metabolic process"/>
    <property type="evidence" value="ECO:0007669"/>
    <property type="project" value="InterPro"/>
</dbReference>
<evidence type="ECO:0000313" key="5">
    <source>
        <dbReference type="Proteomes" id="UP000326287"/>
    </source>
</evidence>
<dbReference type="PANTHER" id="PTHR37423:SF2">
    <property type="entry name" value="MEMBRANE-BOUND LYTIC MUREIN TRANSGLYCOSYLASE C"/>
    <property type="match status" value="1"/>
</dbReference>
<feature type="domain" description="LysM" evidence="3">
    <location>
        <begin position="396"/>
        <end position="440"/>
    </location>
</feature>
<name>A0A5P9NJC1_9GAMM</name>
<feature type="domain" description="LysM" evidence="3">
    <location>
        <begin position="330"/>
        <end position="373"/>
    </location>
</feature>
<accession>A0A5P9NJC1</accession>
<dbReference type="PANTHER" id="PTHR37423">
    <property type="entry name" value="SOLUBLE LYTIC MUREIN TRANSGLYCOSYLASE-RELATED"/>
    <property type="match status" value="1"/>
</dbReference>
<dbReference type="InterPro" id="IPR036779">
    <property type="entry name" value="LysM_dom_sf"/>
</dbReference>
<dbReference type="GO" id="GO:0016020">
    <property type="term" value="C:membrane"/>
    <property type="evidence" value="ECO:0007669"/>
    <property type="project" value="InterPro"/>
</dbReference>
<comment type="similarity">
    <text evidence="1">Belongs to the transglycosylase Slt family.</text>
</comment>
<keyword evidence="5" id="KW-1185">Reference proteome</keyword>
<evidence type="ECO:0000313" key="4">
    <source>
        <dbReference type="EMBL" id="QFU75973.1"/>
    </source>
</evidence>
<dbReference type="SUPFAM" id="SSF53955">
    <property type="entry name" value="Lysozyme-like"/>
    <property type="match status" value="1"/>
</dbReference>
<dbReference type="Proteomes" id="UP000326287">
    <property type="component" value="Chromosome"/>
</dbReference>
<dbReference type="SUPFAM" id="SSF54106">
    <property type="entry name" value="LysM domain"/>
    <property type="match status" value="2"/>
</dbReference>
<dbReference type="CDD" id="cd00118">
    <property type="entry name" value="LysM"/>
    <property type="match status" value="2"/>
</dbReference>
<gene>
    <name evidence="4" type="ORF">EY643_10030</name>
</gene>
<dbReference type="OrthoDB" id="9815002at2"/>
<dbReference type="InterPro" id="IPR018392">
    <property type="entry name" value="LysM"/>
</dbReference>
<dbReference type="PROSITE" id="PS00922">
    <property type="entry name" value="TRANSGLYCOSYLASE"/>
    <property type="match status" value="1"/>
</dbReference>
<dbReference type="InterPro" id="IPR023346">
    <property type="entry name" value="Lysozyme-like_dom_sf"/>
</dbReference>
<evidence type="ECO:0000256" key="2">
    <source>
        <dbReference type="SAM" id="MobiDB-lite"/>
    </source>
</evidence>
<dbReference type="GO" id="GO:0008933">
    <property type="term" value="F:peptidoglycan lytic transglycosylase activity"/>
    <property type="evidence" value="ECO:0007669"/>
    <property type="project" value="InterPro"/>
</dbReference>
<reference evidence="4 5" key="1">
    <citation type="submission" date="2019-02" db="EMBL/GenBank/DDBJ databases">
        <authorList>
            <person name="Li S.-H."/>
        </authorList>
    </citation>
    <scope>NUCLEOTIDE SEQUENCE [LARGE SCALE GENOMIC DNA]</scope>
    <source>
        <strain evidence="4 5">IMCC14385</strain>
    </source>
</reference>
<dbReference type="Gene3D" id="1.10.530.10">
    <property type="match status" value="1"/>
</dbReference>
<dbReference type="AlphaFoldDB" id="A0A5P9NJC1"/>
<dbReference type="SMART" id="SM00257">
    <property type="entry name" value="LysM"/>
    <property type="match status" value="2"/>
</dbReference>